<evidence type="ECO:0000313" key="2">
    <source>
        <dbReference type="EMBL" id="MCP1727041.1"/>
    </source>
</evidence>
<dbReference type="Proteomes" id="UP001523550">
    <property type="component" value="Unassembled WGS sequence"/>
</dbReference>
<keyword evidence="3" id="KW-1185">Reference proteome</keyword>
<proteinExistence type="predicted"/>
<evidence type="ECO:0008006" key="4">
    <source>
        <dbReference type="Google" id="ProtNLM"/>
    </source>
</evidence>
<protein>
    <recommendedName>
        <fullName evidence="4">Sugar transporter</fullName>
    </recommendedName>
</protein>
<evidence type="ECO:0000256" key="1">
    <source>
        <dbReference type="SAM" id="Phobius"/>
    </source>
</evidence>
<keyword evidence="1" id="KW-0812">Transmembrane</keyword>
<dbReference type="RefSeq" id="WP_253446287.1">
    <property type="nucleotide sequence ID" value="NZ_JALJYF010000001.1"/>
</dbReference>
<sequence>MGTDLARPPRWYWLVSGLALVWMLFGLLSLIMDPMTSEAALEEMSEAQRHLYEARPGWIFALYALAIFTGLGGSLGLLFRKAWAVGVFAVSLVAVIIQFVYVLFVLDAIGLLGPAEALPFPLVIFAIGALLLWLSVHARKQGWID</sequence>
<keyword evidence="1" id="KW-1133">Transmembrane helix</keyword>
<feature type="transmembrane region" description="Helical" evidence="1">
    <location>
        <begin position="12"/>
        <end position="32"/>
    </location>
</feature>
<reference evidence="2 3" key="1">
    <citation type="submission" date="2022-03" db="EMBL/GenBank/DDBJ databases">
        <title>Genomic Encyclopedia of Type Strains, Phase III (KMG-III): the genomes of soil and plant-associated and newly described type strains.</title>
        <authorList>
            <person name="Whitman W."/>
        </authorList>
    </citation>
    <scope>NUCLEOTIDE SEQUENCE [LARGE SCALE GENOMIC DNA]</scope>
    <source>
        <strain evidence="2 3">BSker1</strain>
    </source>
</reference>
<dbReference type="EMBL" id="JALJYF010000001">
    <property type="protein sequence ID" value="MCP1727041.1"/>
    <property type="molecule type" value="Genomic_DNA"/>
</dbReference>
<organism evidence="2 3">
    <name type="scientific">Natronospira proteinivora</name>
    <dbReference type="NCBI Taxonomy" id="1807133"/>
    <lineage>
        <taxon>Bacteria</taxon>
        <taxon>Pseudomonadati</taxon>
        <taxon>Pseudomonadota</taxon>
        <taxon>Gammaproteobacteria</taxon>
        <taxon>Natronospirales</taxon>
        <taxon>Natronospiraceae</taxon>
        <taxon>Natronospira</taxon>
    </lineage>
</organism>
<keyword evidence="1" id="KW-0472">Membrane</keyword>
<accession>A0ABT1G6W3</accession>
<gene>
    <name evidence="2" type="ORF">J2T60_001006</name>
</gene>
<evidence type="ECO:0000313" key="3">
    <source>
        <dbReference type="Proteomes" id="UP001523550"/>
    </source>
</evidence>
<feature type="transmembrane region" description="Helical" evidence="1">
    <location>
        <begin position="58"/>
        <end position="78"/>
    </location>
</feature>
<name>A0ABT1G6W3_9GAMM</name>
<feature type="transmembrane region" description="Helical" evidence="1">
    <location>
        <begin position="118"/>
        <end position="136"/>
    </location>
</feature>
<comment type="caution">
    <text evidence="2">The sequence shown here is derived from an EMBL/GenBank/DDBJ whole genome shotgun (WGS) entry which is preliminary data.</text>
</comment>
<feature type="transmembrane region" description="Helical" evidence="1">
    <location>
        <begin position="85"/>
        <end position="106"/>
    </location>
</feature>